<dbReference type="Proteomes" id="UP001500973">
    <property type="component" value="Unassembled WGS sequence"/>
</dbReference>
<sequence length="356" mass="37611">MATSHWLGEPPSGGQGTAALALARIAAGVARDVTVDAVVELEYAAREAEPELGGRFGTGTAGGAAAVRRRNGRSRRCRLEGVSSLGLREEDGADEPWAVLFDPARLLRGIGAVPVARRAGECVELALVPNLLCADPGDEWLPPGAGRLVVRVDADTGFLRSAELYDAHGALATARVVELDVREVRDASEGAGRVLGRMARTLVEPVELTGGVVEVEADPHDDLGFEAFEVPGGARRSWDVSVRGKELALTGDYAPERTGPVAARLAELLTPGRIVGHLSRVEAQPGGTDDSVRAVVRPMRAFPFSAWAPDEGLTCEFTVDPGTGLLVRAEARSEEGVVFRHVVTRVTAAGRERKGR</sequence>
<organism evidence="1 2">
    <name type="scientific">Streptomyces thermospinosisporus</name>
    <dbReference type="NCBI Taxonomy" id="161482"/>
    <lineage>
        <taxon>Bacteria</taxon>
        <taxon>Bacillati</taxon>
        <taxon>Actinomycetota</taxon>
        <taxon>Actinomycetes</taxon>
        <taxon>Kitasatosporales</taxon>
        <taxon>Streptomycetaceae</taxon>
        <taxon>Streptomyces</taxon>
    </lineage>
</organism>
<name>A0ABN1YPS1_9ACTN</name>
<protein>
    <recommendedName>
        <fullName evidence="3">Dehydrogenase (DH) domain-containing protein</fullName>
    </recommendedName>
</protein>
<dbReference type="RefSeq" id="WP_167994427.1">
    <property type="nucleotide sequence ID" value="NZ_BAAAIZ010000017.1"/>
</dbReference>
<evidence type="ECO:0000313" key="2">
    <source>
        <dbReference type="Proteomes" id="UP001500973"/>
    </source>
</evidence>
<proteinExistence type="predicted"/>
<reference evidence="1 2" key="1">
    <citation type="journal article" date="2019" name="Int. J. Syst. Evol. Microbiol.">
        <title>The Global Catalogue of Microorganisms (GCM) 10K type strain sequencing project: providing services to taxonomists for standard genome sequencing and annotation.</title>
        <authorList>
            <consortium name="The Broad Institute Genomics Platform"/>
            <consortium name="The Broad Institute Genome Sequencing Center for Infectious Disease"/>
            <person name="Wu L."/>
            <person name="Ma J."/>
        </authorList>
    </citation>
    <scope>NUCLEOTIDE SEQUENCE [LARGE SCALE GENOMIC DNA]</scope>
    <source>
        <strain evidence="1 2">JCM 11756</strain>
    </source>
</reference>
<comment type="caution">
    <text evidence="1">The sequence shown here is derived from an EMBL/GenBank/DDBJ whole genome shotgun (WGS) entry which is preliminary data.</text>
</comment>
<evidence type="ECO:0008006" key="3">
    <source>
        <dbReference type="Google" id="ProtNLM"/>
    </source>
</evidence>
<dbReference type="EMBL" id="BAAAIZ010000017">
    <property type="protein sequence ID" value="GAA1419267.1"/>
    <property type="molecule type" value="Genomic_DNA"/>
</dbReference>
<accession>A0ABN1YPS1</accession>
<gene>
    <name evidence="1" type="ORF">GCM10009601_15920</name>
</gene>
<evidence type="ECO:0000313" key="1">
    <source>
        <dbReference type="EMBL" id="GAA1419267.1"/>
    </source>
</evidence>
<keyword evidence="2" id="KW-1185">Reference proteome</keyword>